<protein>
    <recommendedName>
        <fullName evidence="3">Fimbrillin family protein</fullName>
    </recommendedName>
</protein>
<dbReference type="SUPFAM" id="SSF82171">
    <property type="entry name" value="DPP6 N-terminal domain-like"/>
    <property type="match status" value="1"/>
</dbReference>
<dbReference type="Pfam" id="PF13149">
    <property type="entry name" value="Mfa_like_1"/>
    <property type="match status" value="1"/>
</dbReference>
<dbReference type="CDD" id="cd13120">
    <property type="entry name" value="BF2867_like_N"/>
    <property type="match status" value="1"/>
</dbReference>
<dbReference type="CDD" id="cd13121">
    <property type="entry name" value="BF2867_like_C"/>
    <property type="match status" value="1"/>
</dbReference>
<dbReference type="AlphaFoldDB" id="A0A413H6H5"/>
<accession>A0A413H6H5</accession>
<comment type="caution">
    <text evidence="1">The sequence shown here is derived from an EMBL/GenBank/DDBJ whole genome shotgun (WGS) entry which is preliminary data.</text>
</comment>
<name>A0A413H6H5_9BACE</name>
<dbReference type="Gene3D" id="2.60.40.2630">
    <property type="match status" value="1"/>
</dbReference>
<dbReference type="EMBL" id="QSCF01000011">
    <property type="protein sequence ID" value="RGX79162.1"/>
    <property type="molecule type" value="Genomic_DNA"/>
</dbReference>
<dbReference type="Proteomes" id="UP000286075">
    <property type="component" value="Unassembled WGS sequence"/>
</dbReference>
<organism evidence="1 2">
    <name type="scientific">Bacteroides stercorirosoris</name>
    <dbReference type="NCBI Taxonomy" id="871324"/>
    <lineage>
        <taxon>Bacteria</taxon>
        <taxon>Pseudomonadati</taxon>
        <taxon>Bacteroidota</taxon>
        <taxon>Bacteroidia</taxon>
        <taxon>Bacteroidales</taxon>
        <taxon>Bacteroidaceae</taxon>
        <taxon>Bacteroides</taxon>
    </lineage>
</organism>
<dbReference type="InterPro" id="IPR042278">
    <property type="entry name" value="Mfa-like_1_N"/>
</dbReference>
<dbReference type="RefSeq" id="WP_147347664.1">
    <property type="nucleotide sequence ID" value="NZ_CABMFG010000011.1"/>
</dbReference>
<evidence type="ECO:0000313" key="2">
    <source>
        <dbReference type="Proteomes" id="UP000286075"/>
    </source>
</evidence>
<proteinExistence type="predicted"/>
<gene>
    <name evidence="1" type="ORF">DXA68_08550</name>
</gene>
<evidence type="ECO:0008006" key="3">
    <source>
        <dbReference type="Google" id="ProtNLM"/>
    </source>
</evidence>
<evidence type="ECO:0000313" key="1">
    <source>
        <dbReference type="EMBL" id="RGX79162.1"/>
    </source>
</evidence>
<reference evidence="1 2" key="1">
    <citation type="submission" date="2018-08" db="EMBL/GenBank/DDBJ databases">
        <title>A genome reference for cultivated species of the human gut microbiota.</title>
        <authorList>
            <person name="Zou Y."/>
            <person name="Xue W."/>
            <person name="Luo G."/>
        </authorList>
    </citation>
    <scope>NUCLEOTIDE SEQUENCE [LARGE SCALE GENOMIC DNA]</scope>
    <source>
        <strain evidence="1 2">OF03-9BH</strain>
    </source>
</reference>
<dbReference type="InterPro" id="IPR025049">
    <property type="entry name" value="Mfa-like_1"/>
</dbReference>
<dbReference type="PROSITE" id="PS51257">
    <property type="entry name" value="PROKAR_LIPOPROTEIN"/>
    <property type="match status" value="1"/>
</dbReference>
<dbReference type="Gene3D" id="2.60.40.2620">
    <property type="entry name" value="Fimbrillin-like"/>
    <property type="match status" value="1"/>
</dbReference>
<sequence length="639" mass="70239">MKKYRILIAGLLLLSASCTDEMERDEQSNGSFRVTASIEDTGAMSRVADRNNRTSFTENDLISIGCSGSDFYKYRYSGTNGVFVPNTTDTDRKLWSDLLSKSSTAVDVYAWYGTMTMSSTLPAVGTIVSIPQNQTTEAKLLSAICMAAHQSASPATNTLNFTFHHLTARLFLSVDIVDPAVRQTDVMDATAQVNQIYADGTIATSTSGEYQLNVPNDKAGTQSIRMKQFWSDQEVFHLDFECLLPPQTLGSGQNITITLANGKEYVCHTSGDLALTAGKRTTLSVTLKADKDATLKPKVTTIPNAEASAFSGNRLICVFKNATGEYRYYVYDKQPDNSWGEGELVYEDEEGTIEFPTQAYSSILKKTGNIEMSGDYVVLGTGADGSNNYATYFIKKSKKTGKWYCANGNIQGHGYSVCISNDFLVSGNHVYNGTQSKHSYIYPIDEDGNLGDAQDSPSGIGAYKCSIYANVLATNTGVYEYDENVGEWKKLFNTAYGITQRVATDGKRVIAQSGGGESDVYIYNVETHLEEEWEGTKARAGQSRPIAIYGNYALTGIEKKGVNISYRDPSTGKWRIINPDGGFLEMMKHWDPSITLANIDGSNLFMKGTRAMIVDNISSTCFFIENIDKMVEDYLANPY</sequence>